<dbReference type="InterPro" id="IPR020841">
    <property type="entry name" value="PKS_Beta-ketoAc_synthase_dom"/>
</dbReference>
<dbReference type="Proteomes" id="UP000570474">
    <property type="component" value="Unassembled WGS sequence"/>
</dbReference>
<dbReference type="GO" id="GO:0004315">
    <property type="term" value="F:3-oxoacyl-[acyl-carrier-protein] synthase activity"/>
    <property type="evidence" value="ECO:0007669"/>
    <property type="project" value="InterPro"/>
</dbReference>
<feature type="domain" description="PKS/mFAS DH" evidence="11">
    <location>
        <begin position="1"/>
        <end position="283"/>
    </location>
</feature>
<dbReference type="InterPro" id="IPR036291">
    <property type="entry name" value="NAD(P)-bd_dom_sf"/>
</dbReference>
<dbReference type="Pfam" id="PF00550">
    <property type="entry name" value="PP-binding"/>
    <property type="match status" value="2"/>
</dbReference>
<dbReference type="Gene3D" id="1.10.1200.10">
    <property type="entry name" value="ACP-like"/>
    <property type="match status" value="2"/>
</dbReference>
<evidence type="ECO:0000256" key="1">
    <source>
        <dbReference type="ARBA" id="ARBA00004496"/>
    </source>
</evidence>
<evidence type="ECO:0000313" key="12">
    <source>
        <dbReference type="EMBL" id="NLR69232.1"/>
    </source>
</evidence>
<feature type="domain" description="Carrier" evidence="9">
    <location>
        <begin position="1421"/>
        <end position="1497"/>
    </location>
</feature>
<dbReference type="Pfam" id="PF21089">
    <property type="entry name" value="PKS_DH_N"/>
    <property type="match status" value="1"/>
</dbReference>
<dbReference type="Gene3D" id="1.10.1240.100">
    <property type="match status" value="1"/>
</dbReference>
<name>A0A847S1D6_9BACT</name>
<dbReference type="InterPro" id="IPR049551">
    <property type="entry name" value="PKS_DH_C"/>
</dbReference>
<dbReference type="InterPro" id="IPR013968">
    <property type="entry name" value="PKS_KR"/>
</dbReference>
<dbReference type="Gene3D" id="3.40.50.720">
    <property type="entry name" value="NAD(P)-binding Rossmann-like Domain"/>
    <property type="match status" value="1"/>
</dbReference>
<evidence type="ECO:0000256" key="4">
    <source>
        <dbReference type="ARBA" id="ARBA00022490"/>
    </source>
</evidence>
<dbReference type="GO" id="GO:0005737">
    <property type="term" value="C:cytoplasm"/>
    <property type="evidence" value="ECO:0007669"/>
    <property type="project" value="UniProtKB-SubCell"/>
</dbReference>
<dbReference type="InterPro" id="IPR020807">
    <property type="entry name" value="PKS_DH"/>
</dbReference>
<dbReference type="SMART" id="SM00826">
    <property type="entry name" value="PKS_DH"/>
    <property type="match status" value="1"/>
</dbReference>
<feature type="active site" description="Proton donor; for dehydratase activity" evidence="8">
    <location>
        <position position="191"/>
    </location>
</feature>
<dbReference type="InterPro" id="IPR020806">
    <property type="entry name" value="PKS_PP-bd"/>
</dbReference>
<dbReference type="PROSITE" id="PS52004">
    <property type="entry name" value="KS3_2"/>
    <property type="match status" value="1"/>
</dbReference>
<organism evidence="12 13">
    <name type="scientific">Chitinophaga varians</name>
    <dbReference type="NCBI Taxonomy" id="2202339"/>
    <lineage>
        <taxon>Bacteria</taxon>
        <taxon>Pseudomonadati</taxon>
        <taxon>Bacteroidota</taxon>
        <taxon>Chitinophagia</taxon>
        <taxon>Chitinophagales</taxon>
        <taxon>Chitinophagaceae</taxon>
        <taxon>Chitinophaga</taxon>
    </lineage>
</organism>
<dbReference type="SUPFAM" id="SSF53901">
    <property type="entry name" value="Thiolase-like"/>
    <property type="match status" value="1"/>
</dbReference>
<dbReference type="PROSITE" id="PS00606">
    <property type="entry name" value="KS3_1"/>
    <property type="match status" value="1"/>
</dbReference>
<evidence type="ECO:0000256" key="2">
    <source>
        <dbReference type="ARBA" id="ARBA00004792"/>
    </source>
</evidence>
<dbReference type="Pfam" id="PF00109">
    <property type="entry name" value="ketoacyl-synt"/>
    <property type="match status" value="1"/>
</dbReference>
<dbReference type="InterPro" id="IPR049900">
    <property type="entry name" value="PKS_mFAS_DH"/>
</dbReference>
<dbReference type="SMART" id="SM01294">
    <property type="entry name" value="PKS_PP_betabranch"/>
    <property type="match status" value="1"/>
</dbReference>
<dbReference type="GO" id="GO:0071770">
    <property type="term" value="P:DIM/DIP cell wall layer assembly"/>
    <property type="evidence" value="ECO:0007669"/>
    <property type="project" value="TreeGrafter"/>
</dbReference>
<accession>A0A847S1D6</accession>
<dbReference type="InterPro" id="IPR050091">
    <property type="entry name" value="PKS_NRPS_Biosynth_Enz"/>
</dbReference>
<dbReference type="GO" id="GO:0006633">
    <property type="term" value="P:fatty acid biosynthetic process"/>
    <property type="evidence" value="ECO:0007669"/>
    <property type="project" value="InterPro"/>
</dbReference>
<dbReference type="EMBL" id="JABAIA010000007">
    <property type="protein sequence ID" value="NLR69232.1"/>
    <property type="molecule type" value="Genomic_DNA"/>
</dbReference>
<keyword evidence="13" id="KW-1185">Reference proteome</keyword>
<gene>
    <name evidence="12" type="ORF">HGH92_33350</name>
</gene>
<proteinExistence type="predicted"/>
<dbReference type="Gene3D" id="3.40.47.10">
    <property type="match status" value="1"/>
</dbReference>
<dbReference type="GO" id="GO:0005886">
    <property type="term" value="C:plasma membrane"/>
    <property type="evidence" value="ECO:0007669"/>
    <property type="project" value="TreeGrafter"/>
</dbReference>
<evidence type="ECO:0000259" key="9">
    <source>
        <dbReference type="PROSITE" id="PS50075"/>
    </source>
</evidence>
<dbReference type="InterPro" id="IPR049552">
    <property type="entry name" value="PKS_DH_N"/>
</dbReference>
<comment type="subcellular location">
    <subcellularLocation>
        <location evidence="1">Cytoplasm</location>
    </subcellularLocation>
</comment>
<evidence type="ECO:0000256" key="6">
    <source>
        <dbReference type="ARBA" id="ARBA00022679"/>
    </source>
</evidence>
<dbReference type="InterPro" id="IPR042104">
    <property type="entry name" value="PKS_dehydratase_sf"/>
</dbReference>
<evidence type="ECO:0000256" key="7">
    <source>
        <dbReference type="ARBA" id="ARBA00022737"/>
    </source>
</evidence>
<dbReference type="CDD" id="cd08953">
    <property type="entry name" value="KR_2_SDR_x"/>
    <property type="match status" value="1"/>
</dbReference>
<comment type="caution">
    <text evidence="12">The sequence shown here is derived from an EMBL/GenBank/DDBJ whole genome shotgun (WGS) entry which is preliminary data.</text>
</comment>
<dbReference type="PROSITE" id="PS52019">
    <property type="entry name" value="PKS_MFAS_DH"/>
    <property type="match status" value="1"/>
</dbReference>
<dbReference type="InterPro" id="IPR014030">
    <property type="entry name" value="Ketoacyl_synth_N"/>
</dbReference>
<dbReference type="Gene3D" id="3.10.129.110">
    <property type="entry name" value="Polyketide synthase dehydratase"/>
    <property type="match status" value="1"/>
</dbReference>
<dbReference type="PROSITE" id="PS50075">
    <property type="entry name" value="CARRIER"/>
    <property type="match status" value="2"/>
</dbReference>
<dbReference type="GO" id="GO:0004312">
    <property type="term" value="F:fatty acid synthase activity"/>
    <property type="evidence" value="ECO:0007669"/>
    <property type="project" value="TreeGrafter"/>
</dbReference>
<feature type="region of interest" description="N-terminal hotdog fold" evidence="8">
    <location>
        <begin position="1"/>
        <end position="116"/>
    </location>
</feature>
<dbReference type="PANTHER" id="PTHR43775">
    <property type="entry name" value="FATTY ACID SYNTHASE"/>
    <property type="match status" value="1"/>
</dbReference>
<dbReference type="InterPro" id="IPR009081">
    <property type="entry name" value="PP-bd_ACP"/>
</dbReference>
<dbReference type="GO" id="GO:0031177">
    <property type="term" value="F:phosphopantetheine binding"/>
    <property type="evidence" value="ECO:0007669"/>
    <property type="project" value="InterPro"/>
</dbReference>
<feature type="domain" description="Carrier" evidence="9">
    <location>
        <begin position="312"/>
        <end position="386"/>
    </location>
</feature>
<dbReference type="InterPro" id="IPR018201">
    <property type="entry name" value="Ketoacyl_synth_AS"/>
</dbReference>
<dbReference type="InterPro" id="IPR016039">
    <property type="entry name" value="Thiolase-like"/>
</dbReference>
<dbReference type="SUPFAM" id="SSF51735">
    <property type="entry name" value="NAD(P)-binding Rossmann-fold domains"/>
    <property type="match status" value="1"/>
</dbReference>
<evidence type="ECO:0000256" key="5">
    <source>
        <dbReference type="ARBA" id="ARBA00022553"/>
    </source>
</evidence>
<dbReference type="SMART" id="SM00825">
    <property type="entry name" value="PKS_KS"/>
    <property type="match status" value="1"/>
</dbReference>
<feature type="domain" description="Ketosynthase family 3 (KS3)" evidence="10">
    <location>
        <begin position="422"/>
        <end position="835"/>
    </location>
</feature>
<keyword evidence="3" id="KW-0596">Phosphopantetheine</keyword>
<dbReference type="Pfam" id="PF08659">
    <property type="entry name" value="KR"/>
    <property type="match status" value="1"/>
</dbReference>
<keyword evidence="4" id="KW-0963">Cytoplasm</keyword>
<dbReference type="SUPFAM" id="SSF47336">
    <property type="entry name" value="ACP-like"/>
    <property type="match status" value="2"/>
</dbReference>
<dbReference type="CDD" id="cd00833">
    <property type="entry name" value="PKS"/>
    <property type="match status" value="1"/>
</dbReference>
<evidence type="ECO:0000313" key="13">
    <source>
        <dbReference type="Proteomes" id="UP000570474"/>
    </source>
</evidence>
<feature type="active site" description="Proton acceptor; for dehydratase activity" evidence="8">
    <location>
        <position position="20"/>
    </location>
</feature>
<dbReference type="RefSeq" id="WP_168875194.1">
    <property type="nucleotide sequence ID" value="NZ_JABAIA010000007.1"/>
</dbReference>
<keyword evidence="5" id="KW-0597">Phosphoprotein</keyword>
<dbReference type="InterPro" id="IPR054514">
    <property type="entry name" value="RhiE-like_linker"/>
</dbReference>
<dbReference type="SMART" id="SM00823">
    <property type="entry name" value="PKS_PP"/>
    <property type="match status" value="2"/>
</dbReference>
<feature type="region of interest" description="C-terminal hotdog fold" evidence="8">
    <location>
        <begin position="130"/>
        <end position="283"/>
    </location>
</feature>
<dbReference type="InterPro" id="IPR036736">
    <property type="entry name" value="ACP-like_sf"/>
</dbReference>
<dbReference type="PANTHER" id="PTHR43775:SF37">
    <property type="entry name" value="SI:DKEY-61P9.11"/>
    <property type="match status" value="1"/>
</dbReference>
<dbReference type="Pfam" id="PF22336">
    <property type="entry name" value="RhiE-like_linker"/>
    <property type="match status" value="1"/>
</dbReference>
<evidence type="ECO:0000256" key="3">
    <source>
        <dbReference type="ARBA" id="ARBA00022450"/>
    </source>
</evidence>
<keyword evidence="7" id="KW-0677">Repeat</keyword>
<dbReference type="Pfam" id="PF02801">
    <property type="entry name" value="Ketoacyl-synt_C"/>
    <property type="match status" value="1"/>
</dbReference>
<dbReference type="InterPro" id="IPR014031">
    <property type="entry name" value="Ketoacyl_synth_C"/>
</dbReference>
<evidence type="ECO:0000256" key="8">
    <source>
        <dbReference type="PROSITE-ProRule" id="PRU01363"/>
    </source>
</evidence>
<dbReference type="InterPro" id="IPR057326">
    <property type="entry name" value="KR_dom"/>
</dbReference>
<dbReference type="SMART" id="SM00822">
    <property type="entry name" value="PKS_KR"/>
    <property type="match status" value="1"/>
</dbReference>
<protein>
    <submittedName>
        <fullName evidence="12">SDR family NAD(P)-dependent oxidoreductase</fullName>
    </submittedName>
</protein>
<evidence type="ECO:0000259" key="11">
    <source>
        <dbReference type="PROSITE" id="PS52019"/>
    </source>
</evidence>
<reference evidence="12 13" key="1">
    <citation type="submission" date="2020-04" db="EMBL/GenBank/DDBJ databases">
        <authorList>
            <person name="Yin C."/>
        </authorList>
    </citation>
    <scope>NUCLEOTIDE SEQUENCE [LARGE SCALE GENOMIC DNA]</scope>
    <source>
        <strain evidence="12 13">Ae27</strain>
    </source>
</reference>
<feature type="non-terminal residue" evidence="12">
    <location>
        <position position="1554"/>
    </location>
</feature>
<keyword evidence="6" id="KW-0808">Transferase</keyword>
<comment type="pathway">
    <text evidence="2">Antibiotic biosynthesis.</text>
</comment>
<evidence type="ECO:0000259" key="10">
    <source>
        <dbReference type="PROSITE" id="PS52004"/>
    </source>
</evidence>
<dbReference type="Pfam" id="PF14765">
    <property type="entry name" value="PS-DH"/>
    <property type="match status" value="1"/>
</dbReference>
<sequence length="1554" mass="169892">MENRTVHIEMDANNFILRDHKVYGISILPGVNYIELVLRAAKAMFGDVYRVKKMLFLEPLAVADGCCRDLEITFTNVAAGNYAVSARSAEMPTPGQPAGPWTEHMRCHLEPFGKQDDQVFDVKGFIASSERVLDMSEGYKWARSVSIFHGPFMQTKGAVYQRKDEELMALQLGEEAAEYLKELALHPAFLDGATFAGISFNLAGSHPWIPAGTDPYIPFSIDSFEWHRPFPGKIFVHSHKPVLPFGKAPEVVKNNIAVYDEEGQLLARFYDITSKRIRHPEMIRKLVETPAIKEIQTAAATVPVSSPPVKEETITHYLRQLVGNKTGKPVSETDISTGFYELGLDSKGALEIVRELERLYKTDLYPTLLFEYQNIKDLGDYLSQYQVPADIDQQTAVRQENPEPLSFLSELPVVAASGTGMGEPVAIIGVSGKYPGAKNIHAFWDNLKAGKDCITEIPPDRWDADSAYNAGNIKSKWGGFLTDIDKFDAEHFRIPPVLAELLDPQIRLFMEVVWATFEDAGWKPMTYPERRIGVFVGSMFNDYPLLATEKPTLEKLSFYTHWAIANRVSYHYGLTGPSIAVNTACSSSLTAIIQACDAIRKGDCVSAIAGGVNLNLHASRWQILGEIGFLGTATTSKSFAAGDGYLPGEGVGAVLLKSLKRAEADGDRIYGVIRSEAVNHDGRSGGFGVPNPGAQALLISESLKRAQIDPFSINYIEAAANGSPLGDPIEIAGLSRVFHERGENNIVIGAVKSNIGHLEAASGISQLTKVILQLQHRQLAPTIGTEKLNPDLHLERTPFKINTTLQEWLPTNGLRRAMISSFGAGGSNAHIIVDDYTGERVKRFSGNGESLIVLSAHTISILREQTIQLKSFLQNNDGISLYDLAYTLQTGREAMEERWAIVVHSMKELMAALEAFPENKPLACYGDNNSGNDEAGPSAIQVALNNGDLNLLACAWLKGATIDWTLLYPDDKPQKIGLPTYPFAGERYWIPVGQPRYSSVQEENGEKTFFYNHVWKAEAITEMLSQAAAEDLLLVSGGPATLAEKLGERLEMRAVHVAAGTPTEYFLFCLEEVKKRLQQRMGGRLIVLHCYASLPGEGFIAGLLKTASREYPQLKSKTIGVERLSLQDIEELAQLVSCELDTSDAEVRYRGGVREVKRLQELRSSSSSPSPGTGIRADGVYLITGGGGGLGRLLASHITNTPGARVVLCGRSEAPSWVAALPAVSYRRCDVGDAASVASLISWVQDNYGELHGIIHAAGVVRDSFIINKTGASASAVLSAKIGGVRHLDEASASCRLDFMILFSSLSGVTGNIGQGDYAAANAYLDDYALYRNELVKTGARSGRTQSIAWPLWASDGMQVDEESARYLEREWGMQPLPASSGLALFDRLLQQGHEQVVVFHGKKGMPMAEKPDSSTIEVAADLSSSLNYIRGLISEELKLPLLKLDPDAAFEQYGIDSVLIHKLTNRLEASFGKLPRTLFFEYQTLRELADYFAAHHAAKLSALTGVVNSREELPVAPLATSPSVSRAAGSKDIAIVGLSGRYPGARNIGEFWD</sequence>